<evidence type="ECO:0000313" key="1">
    <source>
        <dbReference type="EMBL" id="MDQ0151676.1"/>
    </source>
</evidence>
<accession>A0AAE4AKV8</accession>
<keyword evidence="2" id="KW-1185">Reference proteome</keyword>
<name>A0AAE4AKV8_9FIRM</name>
<proteinExistence type="predicted"/>
<dbReference type="EMBL" id="JAUSTO010000002">
    <property type="protein sequence ID" value="MDQ0151676.1"/>
    <property type="molecule type" value="Genomic_DNA"/>
</dbReference>
<sequence>MKGKKAVNYWWGMSADVIDVICSENIPNGTRRLIEFLKNSIRAGSFHPFDGLIYAQDGSAKCTQGKSLKAEEIITMNWLAQNVVGYIPKIEEMNERAQELMQLQGIKTAGQAETENDK</sequence>
<gene>
    <name evidence="1" type="ORF">J2S20_000356</name>
</gene>
<dbReference type="Gene3D" id="3.40.50.2300">
    <property type="match status" value="2"/>
</dbReference>
<comment type="caution">
    <text evidence="1">The sequence shown here is derived from an EMBL/GenBank/DDBJ whole genome shotgun (WGS) entry which is preliminary data.</text>
</comment>
<evidence type="ECO:0000313" key="2">
    <source>
        <dbReference type="Proteomes" id="UP001241537"/>
    </source>
</evidence>
<reference evidence="1" key="1">
    <citation type="submission" date="2023-07" db="EMBL/GenBank/DDBJ databases">
        <title>Genomic Encyclopedia of Type Strains, Phase IV (KMG-IV): sequencing the most valuable type-strain genomes for metagenomic binning, comparative biology and taxonomic classification.</title>
        <authorList>
            <person name="Goeker M."/>
        </authorList>
    </citation>
    <scope>NUCLEOTIDE SEQUENCE</scope>
    <source>
        <strain evidence="1">DSM 19659</strain>
    </source>
</reference>
<dbReference type="AlphaFoldDB" id="A0AAE4AKV8"/>
<protein>
    <submittedName>
        <fullName evidence="1">AAA+ superfamily predicted ATPase</fullName>
    </submittedName>
</protein>
<organism evidence="1 2">
    <name type="scientific">Moryella indoligenes</name>
    <dbReference type="NCBI Taxonomy" id="371674"/>
    <lineage>
        <taxon>Bacteria</taxon>
        <taxon>Bacillati</taxon>
        <taxon>Bacillota</taxon>
        <taxon>Clostridia</taxon>
        <taxon>Lachnospirales</taxon>
        <taxon>Lachnospiraceae</taxon>
        <taxon>Moryella</taxon>
    </lineage>
</organism>
<dbReference type="Proteomes" id="UP001241537">
    <property type="component" value="Unassembled WGS sequence"/>
</dbReference>